<accession>A0ABQ9ICF7</accession>
<comment type="caution">
    <text evidence="1">The sequence shown here is derived from an EMBL/GenBank/DDBJ whole genome shotgun (WGS) entry which is preliminary data.</text>
</comment>
<proteinExistence type="predicted"/>
<protein>
    <submittedName>
        <fullName evidence="1">Uncharacterized protein</fullName>
    </submittedName>
</protein>
<evidence type="ECO:0000313" key="2">
    <source>
        <dbReference type="Proteomes" id="UP001159363"/>
    </source>
</evidence>
<name>A0ABQ9ICF7_9NEOP</name>
<reference evidence="1 2" key="1">
    <citation type="submission" date="2023-02" db="EMBL/GenBank/DDBJ databases">
        <title>LHISI_Scaffold_Assembly.</title>
        <authorList>
            <person name="Stuart O.P."/>
            <person name="Cleave R."/>
            <person name="Magrath M.J.L."/>
            <person name="Mikheyev A.S."/>
        </authorList>
    </citation>
    <scope>NUCLEOTIDE SEQUENCE [LARGE SCALE GENOMIC DNA]</scope>
    <source>
        <strain evidence="1">Daus_M_001</strain>
        <tissue evidence="1">Leg muscle</tissue>
    </source>
</reference>
<dbReference type="Proteomes" id="UP001159363">
    <property type="component" value="Chromosome 2"/>
</dbReference>
<dbReference type="EMBL" id="JARBHB010000002">
    <property type="protein sequence ID" value="KAJ8893890.1"/>
    <property type="molecule type" value="Genomic_DNA"/>
</dbReference>
<gene>
    <name evidence="1" type="ORF">PR048_006491</name>
</gene>
<organism evidence="1 2">
    <name type="scientific">Dryococelus australis</name>
    <dbReference type="NCBI Taxonomy" id="614101"/>
    <lineage>
        <taxon>Eukaryota</taxon>
        <taxon>Metazoa</taxon>
        <taxon>Ecdysozoa</taxon>
        <taxon>Arthropoda</taxon>
        <taxon>Hexapoda</taxon>
        <taxon>Insecta</taxon>
        <taxon>Pterygota</taxon>
        <taxon>Neoptera</taxon>
        <taxon>Polyneoptera</taxon>
        <taxon>Phasmatodea</taxon>
        <taxon>Verophasmatodea</taxon>
        <taxon>Anareolatae</taxon>
        <taxon>Phasmatidae</taxon>
        <taxon>Eurycanthinae</taxon>
        <taxon>Dryococelus</taxon>
    </lineage>
</organism>
<evidence type="ECO:0000313" key="1">
    <source>
        <dbReference type="EMBL" id="KAJ8893890.1"/>
    </source>
</evidence>
<keyword evidence="2" id="KW-1185">Reference proteome</keyword>
<sequence length="123" mass="14097">MFQSLERLRYAVTKGVNYRNKEDHPDKIMLLKEDILNGPHHRNVKNLVPELEECGLFQNLKDASRLLEYVDSNYAENFNHAATSLQEGAMKQDAKVLLCNIIPAGMDQCKLHKTMFDTSPGMF</sequence>